<dbReference type="PANTHER" id="PTHR12640">
    <property type="entry name" value="RIBOPHORIN II"/>
    <property type="match status" value="1"/>
</dbReference>
<evidence type="ECO:0000259" key="11">
    <source>
        <dbReference type="Pfam" id="PF05817"/>
    </source>
</evidence>
<comment type="subunit">
    <text evidence="10">Component of the oligosaccharyltransferase (OST) complex.</text>
</comment>
<feature type="transmembrane region" description="Helical" evidence="10">
    <location>
        <begin position="628"/>
        <end position="650"/>
    </location>
</feature>
<evidence type="ECO:0000256" key="7">
    <source>
        <dbReference type="ARBA" id="ARBA00022824"/>
    </source>
</evidence>
<dbReference type="AlphaFoldDB" id="A0A2G9GIG3"/>
<keyword evidence="16" id="KW-1185">Reference proteome</keyword>
<protein>
    <recommendedName>
        <fullName evidence="10">Dolichyl-diphosphooligosaccharide--protein glycosyltransferase subunit 2</fullName>
    </recommendedName>
    <alternativeName>
        <fullName evidence="10">Ribophorin-2</fullName>
    </alternativeName>
</protein>
<proteinExistence type="inferred from homology"/>
<dbReference type="InterPro" id="IPR055374">
    <property type="entry name" value="Ribophorin_II_3rd"/>
</dbReference>
<evidence type="ECO:0000313" key="16">
    <source>
        <dbReference type="Proteomes" id="UP000231279"/>
    </source>
</evidence>
<dbReference type="Pfam" id="PF25147">
    <property type="entry name" value="Ribophorin_II_C"/>
    <property type="match status" value="1"/>
</dbReference>
<keyword evidence="15" id="KW-0328">Glycosyltransferase</keyword>
<keyword evidence="7 10" id="KW-0256">Endoplasmic reticulum</keyword>
<evidence type="ECO:0000256" key="1">
    <source>
        <dbReference type="ARBA" id="ARBA00002791"/>
    </source>
</evidence>
<feature type="domain" description="Ribophorin II N-terminal" evidence="11">
    <location>
        <begin position="28"/>
        <end position="305"/>
    </location>
</feature>
<dbReference type="InterPro" id="IPR008814">
    <property type="entry name" value="Swp1"/>
</dbReference>
<dbReference type="Pfam" id="PF05817">
    <property type="entry name" value="Ribophorin_II"/>
    <property type="match status" value="1"/>
</dbReference>
<dbReference type="STRING" id="429701.A0A2G9GIG3"/>
<evidence type="ECO:0000256" key="5">
    <source>
        <dbReference type="ARBA" id="ARBA00022692"/>
    </source>
</evidence>
<dbReference type="Proteomes" id="UP000231279">
    <property type="component" value="Unassembled WGS sequence"/>
</dbReference>
<reference evidence="16" key="1">
    <citation type="journal article" date="2018" name="Gigascience">
        <title>Genome assembly of the Pink Ipe (Handroanthus impetiginosus, Bignoniaceae), a highly valued, ecologically keystone Neotropical timber forest tree.</title>
        <authorList>
            <person name="Silva-Junior O.B."/>
            <person name="Grattapaglia D."/>
            <person name="Novaes E."/>
            <person name="Collevatti R.G."/>
        </authorList>
    </citation>
    <scope>NUCLEOTIDE SEQUENCE [LARGE SCALE GENOMIC DNA]</scope>
    <source>
        <strain evidence="16">cv. UFG-1</strain>
    </source>
</reference>
<dbReference type="Pfam" id="PF23860">
    <property type="entry name" value="Ribophorin_II_3rd"/>
    <property type="match status" value="1"/>
</dbReference>
<dbReference type="InterPro" id="IPR056790">
    <property type="entry name" value="Ribophorin_II_C"/>
</dbReference>
<evidence type="ECO:0000256" key="4">
    <source>
        <dbReference type="ARBA" id="ARBA00009038"/>
    </source>
</evidence>
<dbReference type="InterPro" id="IPR055373">
    <property type="entry name" value="Ribophorin_II_N"/>
</dbReference>
<evidence type="ECO:0000256" key="2">
    <source>
        <dbReference type="ARBA" id="ARBA00004477"/>
    </source>
</evidence>
<dbReference type="GO" id="GO:0008250">
    <property type="term" value="C:oligosaccharyltransferase complex"/>
    <property type="evidence" value="ECO:0007669"/>
    <property type="project" value="UniProtKB-UniRule"/>
</dbReference>
<comment type="similarity">
    <text evidence="4 10">Belongs to the SWP1 family.</text>
</comment>
<dbReference type="EMBL" id="NKXS01004906">
    <property type="protein sequence ID" value="PIN05066.1"/>
    <property type="molecule type" value="Genomic_DNA"/>
</dbReference>
<accession>A0A2G9GIG3</accession>
<evidence type="ECO:0000259" key="13">
    <source>
        <dbReference type="Pfam" id="PF23861"/>
    </source>
</evidence>
<feature type="chain" id="PRO_5019611954" description="Dolichyl-diphosphooligosaccharide--protein glycosyltransferase subunit 2" evidence="10">
    <location>
        <begin position="22"/>
        <end position="691"/>
    </location>
</feature>
<dbReference type="PANTHER" id="PTHR12640:SF0">
    <property type="entry name" value="DOLICHYL-DIPHOSPHOOLIGOSACCHARIDE--PROTEIN GLYCOSYLTRANSFERASE SUBUNIT 2"/>
    <property type="match status" value="1"/>
</dbReference>
<dbReference type="GO" id="GO:0006487">
    <property type="term" value="P:protein N-linked glycosylation"/>
    <property type="evidence" value="ECO:0007669"/>
    <property type="project" value="UniProtKB-UniRule"/>
</dbReference>
<dbReference type="UniPathway" id="UPA00378"/>
<keyword evidence="8 10" id="KW-1133">Transmembrane helix</keyword>
<feature type="signal peptide" evidence="10">
    <location>
        <begin position="1"/>
        <end position="21"/>
    </location>
</feature>
<evidence type="ECO:0000256" key="9">
    <source>
        <dbReference type="ARBA" id="ARBA00023136"/>
    </source>
</evidence>
<comment type="caution">
    <text evidence="15">The sequence shown here is derived from an EMBL/GenBank/DDBJ whole genome shotgun (WGS) entry which is preliminary data.</text>
</comment>
<feature type="domain" description="Ribophorin II third" evidence="12">
    <location>
        <begin position="427"/>
        <end position="550"/>
    </location>
</feature>
<keyword evidence="15" id="KW-0808">Transferase</keyword>
<dbReference type="OrthoDB" id="432292at2759"/>
<evidence type="ECO:0000313" key="15">
    <source>
        <dbReference type="EMBL" id="PIN05066.1"/>
    </source>
</evidence>
<evidence type="ECO:0000259" key="12">
    <source>
        <dbReference type="Pfam" id="PF23860"/>
    </source>
</evidence>
<name>A0A2G9GIG3_9LAMI</name>
<gene>
    <name evidence="15" type="ORF">CDL12_22396</name>
</gene>
<evidence type="ECO:0000256" key="6">
    <source>
        <dbReference type="ARBA" id="ARBA00022729"/>
    </source>
</evidence>
<evidence type="ECO:0000259" key="14">
    <source>
        <dbReference type="Pfam" id="PF25147"/>
    </source>
</evidence>
<comment type="pathway">
    <text evidence="3 10">Protein modification; protein glycosylation.</text>
</comment>
<keyword evidence="9 10" id="KW-0472">Membrane</keyword>
<evidence type="ECO:0000256" key="10">
    <source>
        <dbReference type="RuleBase" id="RU366029"/>
    </source>
</evidence>
<dbReference type="Pfam" id="PF23861">
    <property type="entry name" value="Ribophorin_II_2nd"/>
    <property type="match status" value="1"/>
</dbReference>
<dbReference type="GO" id="GO:0016757">
    <property type="term" value="F:glycosyltransferase activity"/>
    <property type="evidence" value="ECO:0007669"/>
    <property type="project" value="UniProtKB-KW"/>
</dbReference>
<dbReference type="InterPro" id="IPR055375">
    <property type="entry name" value="Ribophorin_II_2nd"/>
</dbReference>
<comment type="function">
    <text evidence="1 10">Subunit of the oligosaccharyl transferase (OST) complex that catalyzes the initial transfer of a defined glycan (Glc(3)Man(9)GlcNAc(2) in eukaryotes) from the lipid carrier dolichol-pyrophosphate to an asparagine residue within an Asn-X-Ser/Thr consensus motif in nascent polypeptide chains, the first step in protein N-glycosylation. N-glycosylation occurs cotranslationally and the complex associates with the Sec61 complex at the channel-forming translocon complex that mediates protein translocation across the endoplasmic reticulum (ER). All subunits are required for a maximal enzyme activity.</text>
</comment>
<feature type="transmembrane region" description="Helical" evidence="10">
    <location>
        <begin position="594"/>
        <end position="616"/>
    </location>
</feature>
<evidence type="ECO:0000256" key="3">
    <source>
        <dbReference type="ARBA" id="ARBA00004922"/>
    </source>
</evidence>
<keyword evidence="5 10" id="KW-0812">Transmembrane</keyword>
<keyword evidence="6 10" id="KW-0732">Signal</keyword>
<feature type="domain" description="Ribophorin II C-terminal" evidence="14">
    <location>
        <begin position="583"/>
        <end position="683"/>
    </location>
</feature>
<organism evidence="15 16">
    <name type="scientific">Handroanthus impetiginosus</name>
    <dbReference type="NCBI Taxonomy" id="429701"/>
    <lineage>
        <taxon>Eukaryota</taxon>
        <taxon>Viridiplantae</taxon>
        <taxon>Streptophyta</taxon>
        <taxon>Embryophyta</taxon>
        <taxon>Tracheophyta</taxon>
        <taxon>Spermatophyta</taxon>
        <taxon>Magnoliopsida</taxon>
        <taxon>eudicotyledons</taxon>
        <taxon>Gunneridae</taxon>
        <taxon>Pentapetalae</taxon>
        <taxon>asterids</taxon>
        <taxon>lamiids</taxon>
        <taxon>Lamiales</taxon>
        <taxon>Bignoniaceae</taxon>
        <taxon>Crescentiina</taxon>
        <taxon>Tabebuia alliance</taxon>
        <taxon>Handroanthus</taxon>
    </lineage>
</organism>
<evidence type="ECO:0000256" key="8">
    <source>
        <dbReference type="ARBA" id="ARBA00022989"/>
    </source>
</evidence>
<sequence length="691" mass="75034">MARKLGFLVMALLALASICESSIFSPVSESHRSAALELFSPTDGSFGSLEETYEAVRTYAVLGIEKKLNIRTSACASVVDTISSPSSALKDLFHALRVNGILKCELNEEAFGRIASRLKDSLNDAKSLLDFYHAVGGLLLIKDQTSGVDVHLGDSEKVFRSIKALSQSDGKWRYSSSNTESSTNAAGIALETLAGVISLASSDIDHSLITTVKNDILKLFDGIEKYDDGAYYFDEKLVDARGHQGPLSASSSVVRGISAFAAATSEYLNLPGEKILGLAKFFLGVGVPGSAKDLYYQLDALACLENIRGSIPLILSLPATVLSVTRKDQLKVRVSTVLGSAAPPLSVKLMQIFTSGSKDASLIDQKLKFDPDNKVHVLETLPAIVDVGKYTFSFEIILDDPEHKKDYATGGRTKVPVHVTGVIEIDNAEIAVLDSDLGSIETQKKLALPGENAVALSANHLQKLRLSFQLTSPFGHAFKPHQAFLKLRHENGLEHIFVVGSSGKEFEIILDFLGLVEKLFYLSGKYDIQLTVGDSVMENSFLQHLGHIELDLPDAPEKAARPPPQPVDPYSRYGPKEEITHIFRAPDKRPPRELSLAFLSLVILPFFGFLAGLIHLRANLKNVPKSTVPAIFAILFNLGIAAVLLLYALFWFKLDLFTTLKALGLLGIFLLFVGHKTLSHLASASTKLKSA</sequence>
<comment type="subcellular location">
    <subcellularLocation>
        <location evidence="2 10">Endoplasmic reticulum membrane</location>
        <topology evidence="2 10">Multi-pass membrane protein</topology>
    </subcellularLocation>
</comment>
<feature type="transmembrane region" description="Helical" evidence="10">
    <location>
        <begin position="656"/>
        <end position="673"/>
    </location>
</feature>
<feature type="domain" description="Ribophorin II second" evidence="13">
    <location>
        <begin position="313"/>
        <end position="419"/>
    </location>
</feature>